<keyword evidence="3" id="KW-1185">Reference proteome</keyword>
<dbReference type="InterPro" id="IPR013320">
    <property type="entry name" value="ConA-like_dom_sf"/>
</dbReference>
<dbReference type="PANTHER" id="PTHR38121">
    <property type="entry name" value="GH16 DOMAIN-CONTAINING PROTEIN"/>
    <property type="match status" value="1"/>
</dbReference>
<dbReference type="EMBL" id="RIBY02002533">
    <property type="protein sequence ID" value="KAH9810111.1"/>
    <property type="molecule type" value="Genomic_DNA"/>
</dbReference>
<dbReference type="CDD" id="cd00413">
    <property type="entry name" value="Glyco_hydrolase_16"/>
    <property type="match status" value="1"/>
</dbReference>
<dbReference type="InterPro" id="IPR000757">
    <property type="entry name" value="Beta-glucanase-like"/>
</dbReference>
<accession>A0A9W7VXY0</accession>
<reference evidence="2 3" key="2">
    <citation type="journal article" date="2021" name="Curr. Genet.">
        <title>Genetic response to nitrogen starvation in the aggressive Eucalyptus foliar pathogen Teratosphaeria destructans.</title>
        <authorList>
            <person name="Havenga M."/>
            <person name="Wingfield B.D."/>
            <person name="Wingfield M.J."/>
            <person name="Dreyer L.L."/>
            <person name="Roets F."/>
            <person name="Aylward J."/>
        </authorList>
    </citation>
    <scope>NUCLEOTIDE SEQUENCE [LARGE SCALE GENOMIC DNA]</scope>
    <source>
        <strain evidence="2">CMW44962</strain>
    </source>
</reference>
<dbReference type="Pfam" id="PF00722">
    <property type="entry name" value="Glyco_hydro_16"/>
    <property type="match status" value="1"/>
</dbReference>
<proteinExistence type="predicted"/>
<dbReference type="PROSITE" id="PS51762">
    <property type="entry name" value="GH16_2"/>
    <property type="match status" value="1"/>
</dbReference>
<dbReference type="SUPFAM" id="SSF49899">
    <property type="entry name" value="Concanavalin A-like lectins/glucanases"/>
    <property type="match status" value="1"/>
</dbReference>
<keyword evidence="2" id="KW-0378">Hydrolase</keyword>
<dbReference type="PANTHER" id="PTHR38121:SF2">
    <property type="entry name" value="ACYLTRANSFERASE 3 DOMAIN-CONTAINING PROTEIN"/>
    <property type="match status" value="1"/>
</dbReference>
<reference evidence="2 3" key="1">
    <citation type="journal article" date="2018" name="IMA Fungus">
        <title>IMA Genome-F 10: Nine draft genome sequences of Claviceps purpurea s.lat., including C. arundinis, C. humidiphila, and C. cf. spartinae, pseudomolecules for the pitch canker pathogen Fusarium circinatum, draft genome of Davidsoniella eucalypti, Grosmannia galeiformis, Quambalaria eucalypti, and Teratosphaeria destructans.</title>
        <authorList>
            <person name="Wingfield B.D."/>
            <person name="Liu M."/>
            <person name="Nguyen H.D."/>
            <person name="Lane F.A."/>
            <person name="Morgan S.W."/>
            <person name="De Vos L."/>
            <person name="Wilken P.M."/>
            <person name="Duong T.A."/>
            <person name="Aylward J."/>
            <person name="Coetzee M.P."/>
            <person name="Dadej K."/>
            <person name="De Beer Z.W."/>
            <person name="Findlay W."/>
            <person name="Havenga M."/>
            <person name="Kolarik M."/>
            <person name="Menzies J.G."/>
            <person name="Naidoo K."/>
            <person name="Pochopski O."/>
            <person name="Shoukouhi P."/>
            <person name="Santana Q.C."/>
            <person name="Seifert K.A."/>
            <person name="Soal N."/>
            <person name="Steenkamp E.T."/>
            <person name="Tatham C.T."/>
            <person name="van der Nest M.A."/>
            <person name="Wingfield M.J."/>
        </authorList>
    </citation>
    <scope>NUCLEOTIDE SEQUENCE [LARGE SCALE GENOMIC DNA]</scope>
    <source>
        <strain evidence="2">CMW44962</strain>
    </source>
</reference>
<evidence type="ECO:0000259" key="1">
    <source>
        <dbReference type="PROSITE" id="PS51762"/>
    </source>
</evidence>
<dbReference type="GO" id="GO:0004553">
    <property type="term" value="F:hydrolase activity, hydrolyzing O-glycosyl compounds"/>
    <property type="evidence" value="ECO:0007669"/>
    <property type="project" value="InterPro"/>
</dbReference>
<evidence type="ECO:0000313" key="3">
    <source>
        <dbReference type="Proteomes" id="UP001138500"/>
    </source>
</evidence>
<name>A0A9W7VXY0_9PEZI</name>
<dbReference type="Gene3D" id="2.60.120.200">
    <property type="match status" value="1"/>
</dbReference>
<dbReference type="AlphaFoldDB" id="A0A9W7VXY0"/>
<feature type="domain" description="GH16" evidence="1">
    <location>
        <begin position="41"/>
        <end position="246"/>
    </location>
</feature>
<evidence type="ECO:0000313" key="2">
    <source>
        <dbReference type="EMBL" id="KAH9810111.1"/>
    </source>
</evidence>
<sequence>MITNAIALTLGAMPAVYATTYYASTTTFLFAGSALPSGLAVTEQTIGDPDGPYKQHKFVPENAYVSEEYLNLLVDGGQQDSDVVYSGQVHTTFTVASARVHTHAILSDEAGVCNGAFYYADDDNEFDIEWLSNSSSQANIDAGFGRALFYTNQPGGTDLNSAYGAAPSDSTTDVHIYRIDWDASSTTFYLDGVEQAKLTRNVPQTTTGQWYWNNWSNGNQGWSSGPPVNDAVYKIKKIVMHYNPGT</sequence>
<dbReference type="Proteomes" id="UP001138500">
    <property type="component" value="Unassembled WGS sequence"/>
</dbReference>
<organism evidence="2 3">
    <name type="scientific">Teratosphaeria destructans</name>
    <dbReference type="NCBI Taxonomy" id="418781"/>
    <lineage>
        <taxon>Eukaryota</taxon>
        <taxon>Fungi</taxon>
        <taxon>Dikarya</taxon>
        <taxon>Ascomycota</taxon>
        <taxon>Pezizomycotina</taxon>
        <taxon>Dothideomycetes</taxon>
        <taxon>Dothideomycetidae</taxon>
        <taxon>Mycosphaerellales</taxon>
        <taxon>Teratosphaeriaceae</taxon>
        <taxon>Teratosphaeria</taxon>
    </lineage>
</organism>
<gene>
    <name evidence="2" type="ORF">Tdes44962_MAKER01084</name>
</gene>
<dbReference type="GO" id="GO:0005975">
    <property type="term" value="P:carbohydrate metabolic process"/>
    <property type="evidence" value="ECO:0007669"/>
    <property type="project" value="InterPro"/>
</dbReference>
<protein>
    <submittedName>
        <fullName evidence="2">Glycoside hydrolase family 16 protein</fullName>
    </submittedName>
</protein>
<dbReference type="OrthoDB" id="4388755at2759"/>
<comment type="caution">
    <text evidence="2">The sequence shown here is derived from an EMBL/GenBank/DDBJ whole genome shotgun (WGS) entry which is preliminary data.</text>
</comment>